<keyword evidence="7" id="KW-1185">Reference proteome</keyword>
<keyword evidence="1" id="KW-0479">Metal-binding</keyword>
<dbReference type="PANTHER" id="PTHR33823:SF4">
    <property type="entry name" value="GENERAL STRESS PROTEIN 16O"/>
    <property type="match status" value="1"/>
</dbReference>
<feature type="domain" description="Zinc finger DksA/TraR C4-type" evidence="5">
    <location>
        <begin position="91"/>
        <end position="121"/>
    </location>
</feature>
<dbReference type="PROSITE" id="PS51128">
    <property type="entry name" value="ZF_DKSA_2"/>
    <property type="match status" value="1"/>
</dbReference>
<evidence type="ECO:0000256" key="2">
    <source>
        <dbReference type="ARBA" id="ARBA00022771"/>
    </source>
</evidence>
<accession>A0A7W4V5W3</accession>
<dbReference type="SUPFAM" id="SSF57716">
    <property type="entry name" value="Glucocorticoid receptor-like (DNA-binding domain)"/>
    <property type="match status" value="1"/>
</dbReference>
<dbReference type="InterPro" id="IPR020458">
    <property type="entry name" value="Znf_DskA_TraR_CS"/>
</dbReference>
<name>A0A7W4V5W3_9MICO</name>
<dbReference type="Gene3D" id="1.20.120.910">
    <property type="entry name" value="DksA, coiled-coil domain"/>
    <property type="match status" value="1"/>
</dbReference>
<reference evidence="6 7" key="1">
    <citation type="submission" date="2020-08" db="EMBL/GenBank/DDBJ databases">
        <title>Sequencing the genomes of 1000 actinobacteria strains.</title>
        <authorList>
            <person name="Klenk H.-P."/>
        </authorList>
    </citation>
    <scope>NUCLEOTIDE SEQUENCE [LARGE SCALE GENOMIC DNA]</scope>
    <source>
        <strain evidence="6 7">DSM 27099</strain>
    </source>
</reference>
<dbReference type="Proteomes" id="UP000529310">
    <property type="component" value="Unassembled WGS sequence"/>
</dbReference>
<dbReference type="GO" id="GO:0008270">
    <property type="term" value="F:zinc ion binding"/>
    <property type="evidence" value="ECO:0007669"/>
    <property type="project" value="UniProtKB-KW"/>
</dbReference>
<evidence type="ECO:0000256" key="1">
    <source>
        <dbReference type="ARBA" id="ARBA00022723"/>
    </source>
</evidence>
<keyword evidence="3" id="KW-0862">Zinc</keyword>
<evidence type="ECO:0000313" key="6">
    <source>
        <dbReference type="EMBL" id="MBB2976803.1"/>
    </source>
</evidence>
<evidence type="ECO:0000259" key="5">
    <source>
        <dbReference type="Pfam" id="PF01258"/>
    </source>
</evidence>
<dbReference type="RefSeq" id="WP_241246238.1">
    <property type="nucleotide sequence ID" value="NZ_CP049255.1"/>
</dbReference>
<dbReference type="Pfam" id="PF01258">
    <property type="entry name" value="zf-dskA_traR"/>
    <property type="match status" value="1"/>
</dbReference>
<protein>
    <submittedName>
        <fullName evidence="6">RNA polymerase-binding transcription factor DksA</fullName>
    </submittedName>
</protein>
<proteinExistence type="predicted"/>
<dbReference type="InterPro" id="IPR037187">
    <property type="entry name" value="DnaK_N"/>
</dbReference>
<organism evidence="6 7">
    <name type="scientific">Microbacterium endophyticum</name>
    <dbReference type="NCBI Taxonomy" id="1526412"/>
    <lineage>
        <taxon>Bacteria</taxon>
        <taxon>Bacillati</taxon>
        <taxon>Actinomycetota</taxon>
        <taxon>Actinomycetes</taxon>
        <taxon>Micrococcales</taxon>
        <taxon>Microbacteriaceae</taxon>
        <taxon>Microbacterium</taxon>
    </lineage>
</organism>
<dbReference type="AlphaFoldDB" id="A0A7W4V5W3"/>
<sequence length="122" mass="13474">MLIVESVGADDFADFVVLLHKRQLELSERIREHDEEARALRAARTEDVADDEHDPEGSTLSLEWARLEAIREAEAGESEAIKHALERIRSGTYGVCEGCGRMIPAGRLTVRPFAAHCVSCAS</sequence>
<evidence type="ECO:0000313" key="7">
    <source>
        <dbReference type="Proteomes" id="UP000529310"/>
    </source>
</evidence>
<feature type="zinc finger region" description="dksA C4-type" evidence="4">
    <location>
        <begin position="96"/>
        <end position="120"/>
    </location>
</feature>
<dbReference type="SUPFAM" id="SSF109635">
    <property type="entry name" value="DnaK suppressor protein DksA, alpha-hairpin domain"/>
    <property type="match status" value="1"/>
</dbReference>
<gene>
    <name evidence="6" type="ORF">FHX49_002389</name>
</gene>
<keyword evidence="2" id="KW-0863">Zinc-finger</keyword>
<evidence type="ECO:0000256" key="3">
    <source>
        <dbReference type="ARBA" id="ARBA00022833"/>
    </source>
</evidence>
<dbReference type="PANTHER" id="PTHR33823">
    <property type="entry name" value="RNA POLYMERASE-BINDING TRANSCRIPTION FACTOR DKSA-RELATED"/>
    <property type="match status" value="1"/>
</dbReference>
<dbReference type="EMBL" id="JACHWQ010000008">
    <property type="protein sequence ID" value="MBB2976803.1"/>
    <property type="molecule type" value="Genomic_DNA"/>
</dbReference>
<comment type="caution">
    <text evidence="6">The sequence shown here is derived from an EMBL/GenBank/DDBJ whole genome shotgun (WGS) entry which is preliminary data.</text>
</comment>
<evidence type="ECO:0000256" key="4">
    <source>
        <dbReference type="PROSITE-ProRule" id="PRU00510"/>
    </source>
</evidence>
<dbReference type="InterPro" id="IPR000962">
    <property type="entry name" value="Znf_DskA_TraR"/>
</dbReference>
<dbReference type="PROSITE" id="PS01102">
    <property type="entry name" value="ZF_DKSA_1"/>
    <property type="match status" value="1"/>
</dbReference>